<proteinExistence type="predicted"/>
<keyword evidence="2" id="KW-1185">Reference proteome</keyword>
<organism evidence="1 2">
    <name type="scientific">Shewanella surugensis</name>
    <dbReference type="NCBI Taxonomy" id="212020"/>
    <lineage>
        <taxon>Bacteria</taxon>
        <taxon>Pseudomonadati</taxon>
        <taxon>Pseudomonadota</taxon>
        <taxon>Gammaproteobacteria</taxon>
        <taxon>Alteromonadales</taxon>
        <taxon>Shewanellaceae</taxon>
        <taxon>Shewanella</taxon>
    </lineage>
</organism>
<accession>A0ABT0L7N5</accession>
<gene>
    <name evidence="1" type="ORF">L2764_04130</name>
</gene>
<dbReference type="Proteomes" id="UP001203423">
    <property type="component" value="Unassembled WGS sequence"/>
</dbReference>
<sequence>MTNVINIRTNQAFHQLIEAFFKHQALPYKHNDIYDLALTLPGEEATPLVLMPLTEKEGLFLSKVILETDIDITLLTFFMDRNQCNIQSTVRYALNTDPQGQIHIMAQCQFNLQAMELPELLSLYDNYVAELSTMSNQLKMIKR</sequence>
<evidence type="ECO:0000313" key="1">
    <source>
        <dbReference type="EMBL" id="MCL1123694.1"/>
    </source>
</evidence>
<evidence type="ECO:0008006" key="3">
    <source>
        <dbReference type="Google" id="ProtNLM"/>
    </source>
</evidence>
<name>A0ABT0L7N5_9GAMM</name>
<protein>
    <recommendedName>
        <fullName evidence="3">Molecular chaperone</fullName>
    </recommendedName>
</protein>
<dbReference type="EMBL" id="JAKIKS010000010">
    <property type="protein sequence ID" value="MCL1123694.1"/>
    <property type="molecule type" value="Genomic_DNA"/>
</dbReference>
<evidence type="ECO:0000313" key="2">
    <source>
        <dbReference type="Proteomes" id="UP001203423"/>
    </source>
</evidence>
<dbReference type="RefSeq" id="WP_248938980.1">
    <property type="nucleotide sequence ID" value="NZ_JAKIKS010000010.1"/>
</dbReference>
<comment type="caution">
    <text evidence="1">The sequence shown here is derived from an EMBL/GenBank/DDBJ whole genome shotgun (WGS) entry which is preliminary data.</text>
</comment>
<reference evidence="1 2" key="1">
    <citation type="submission" date="2022-01" db="EMBL/GenBank/DDBJ databases">
        <title>Whole genome-based taxonomy of the Shewanellaceae.</title>
        <authorList>
            <person name="Martin-Rodriguez A.J."/>
        </authorList>
    </citation>
    <scope>NUCLEOTIDE SEQUENCE [LARGE SCALE GENOMIC DNA]</scope>
    <source>
        <strain evidence="1 2">DSM 17177</strain>
    </source>
</reference>